<dbReference type="PANTHER" id="PTHR24314:SF21">
    <property type="entry name" value="CHLOROPHYLL(IDE) B REDUCTASE NYC1, CHLOROPLASTIC-RELATED"/>
    <property type="match status" value="1"/>
</dbReference>
<dbReference type="GO" id="GO:0010304">
    <property type="term" value="P:PSII associated light-harvesting complex II catabolic process"/>
    <property type="evidence" value="ECO:0007669"/>
    <property type="project" value="TreeGrafter"/>
</dbReference>
<dbReference type="EMBL" id="CP019343">
    <property type="protein sequence ID" value="ARN74601.1"/>
    <property type="molecule type" value="Genomic_DNA"/>
</dbReference>
<dbReference type="GO" id="GO:0034256">
    <property type="term" value="F:chlorophyll(ide) b reductase activity"/>
    <property type="evidence" value="ECO:0007669"/>
    <property type="project" value="TreeGrafter"/>
</dbReference>
<dbReference type="SUPFAM" id="SSF51735">
    <property type="entry name" value="NAD(P)-binding Rossmann-fold domains"/>
    <property type="match status" value="1"/>
</dbReference>
<dbReference type="PANTHER" id="PTHR24314">
    <property type="entry name" value="NON-SPECIFIC LIPID TRANSFER PROTEIN-RELATED"/>
    <property type="match status" value="1"/>
</dbReference>
<proteinExistence type="predicted"/>
<evidence type="ECO:0000313" key="2">
    <source>
        <dbReference type="Proteomes" id="UP000193450"/>
    </source>
</evidence>
<dbReference type="InterPro" id="IPR002347">
    <property type="entry name" value="SDR_fam"/>
</dbReference>
<dbReference type="Pfam" id="PF00106">
    <property type="entry name" value="adh_short"/>
    <property type="match status" value="1"/>
</dbReference>
<gene>
    <name evidence="1" type="ORF">BST96_10990</name>
</gene>
<dbReference type="GO" id="GO:0015996">
    <property type="term" value="P:chlorophyll catabolic process"/>
    <property type="evidence" value="ECO:0007669"/>
    <property type="project" value="TreeGrafter"/>
</dbReference>
<dbReference type="Proteomes" id="UP000193450">
    <property type="component" value="Chromosome"/>
</dbReference>
<sequence>MMGIIDVNIKGVIIGTHIAVNGLQQQGGGKIYNTAGMGENGFTRPTMVSYGTTKRAVGYFSNGVAKEIEGSGVTIGWLNPGMVITPMVINDAKEMGEERWKKEGRFMFSIFGSSPEATGEELVKRMVADTKNGTFIKLLSTPKMLLGFALHMIRKKDRLQPYGI</sequence>
<name>A0A1X9NBQ3_9GAMM</name>
<accession>A0A1X9NBQ3</accession>
<evidence type="ECO:0008006" key="3">
    <source>
        <dbReference type="Google" id="ProtNLM"/>
    </source>
</evidence>
<dbReference type="PRINTS" id="PR00081">
    <property type="entry name" value="GDHRDH"/>
</dbReference>
<protein>
    <recommendedName>
        <fullName evidence="3">Short-chain dehydrogenase</fullName>
    </recommendedName>
</protein>
<reference evidence="1 2" key="1">
    <citation type="submission" date="2016-11" db="EMBL/GenBank/DDBJ databases">
        <title>Trade-off between light-utilization and light-protection in marine flavobacteria.</title>
        <authorList>
            <person name="Kumagai Y."/>
        </authorList>
    </citation>
    <scope>NUCLEOTIDE SEQUENCE [LARGE SCALE GENOMIC DNA]</scope>
    <source>
        <strain evidence="1 2">NBRC 107125</strain>
    </source>
</reference>
<dbReference type="KEGG" id="osg:BST96_10990"/>
<keyword evidence="2" id="KW-1185">Reference proteome</keyword>
<dbReference type="Gene3D" id="3.40.50.720">
    <property type="entry name" value="NAD(P)-binding Rossmann-like Domain"/>
    <property type="match status" value="1"/>
</dbReference>
<dbReference type="STRING" id="716816.BST96_10990"/>
<dbReference type="InterPro" id="IPR036291">
    <property type="entry name" value="NAD(P)-bd_dom_sf"/>
</dbReference>
<dbReference type="CDD" id="cd05233">
    <property type="entry name" value="SDR_c"/>
    <property type="match status" value="1"/>
</dbReference>
<dbReference type="InterPro" id="IPR052625">
    <property type="entry name" value="Chl_b_Red"/>
</dbReference>
<dbReference type="AlphaFoldDB" id="A0A1X9NBQ3"/>
<organism evidence="1 2">
    <name type="scientific">Oceanicoccus sagamiensis</name>
    <dbReference type="NCBI Taxonomy" id="716816"/>
    <lineage>
        <taxon>Bacteria</taxon>
        <taxon>Pseudomonadati</taxon>
        <taxon>Pseudomonadota</taxon>
        <taxon>Gammaproteobacteria</taxon>
        <taxon>Cellvibrionales</taxon>
        <taxon>Spongiibacteraceae</taxon>
        <taxon>Oceanicoccus</taxon>
    </lineage>
</organism>
<evidence type="ECO:0000313" key="1">
    <source>
        <dbReference type="EMBL" id="ARN74601.1"/>
    </source>
</evidence>